<dbReference type="EMBL" id="CM039438">
    <property type="protein sequence ID" value="KAI4300034.1"/>
    <property type="molecule type" value="Genomic_DNA"/>
</dbReference>
<dbReference type="Proteomes" id="UP000828941">
    <property type="component" value="Chromosome 13"/>
</dbReference>
<gene>
    <name evidence="1" type="ORF">L6164_033453</name>
</gene>
<comment type="caution">
    <text evidence="1">The sequence shown here is derived from an EMBL/GenBank/DDBJ whole genome shotgun (WGS) entry which is preliminary data.</text>
</comment>
<protein>
    <submittedName>
        <fullName evidence="1">Uncharacterized protein</fullName>
    </submittedName>
</protein>
<name>A0ACB9KRQ0_BAUVA</name>
<sequence>MIGLAREIEGLYHLVAPVMQDRGNNTNMNIATVNKSKAVNKLDLKHFCFGHTSFDRIKPLIVDTDGISYNPQIPCDICHIAKQGKLPLLVSTSISNKPFDLVHMNIWGPTSTTSLDGHRYFLTIVDDYSSFT</sequence>
<evidence type="ECO:0000313" key="1">
    <source>
        <dbReference type="EMBL" id="KAI4300034.1"/>
    </source>
</evidence>
<accession>A0ACB9KRQ0</accession>
<reference evidence="1 2" key="1">
    <citation type="journal article" date="2022" name="DNA Res.">
        <title>Chromosomal-level genome assembly of the orchid tree Bauhinia variegata (Leguminosae; Cercidoideae) supports the allotetraploid origin hypothesis of Bauhinia.</title>
        <authorList>
            <person name="Zhong Y."/>
            <person name="Chen Y."/>
            <person name="Zheng D."/>
            <person name="Pang J."/>
            <person name="Liu Y."/>
            <person name="Luo S."/>
            <person name="Meng S."/>
            <person name="Qian L."/>
            <person name="Wei D."/>
            <person name="Dai S."/>
            <person name="Zhou R."/>
        </authorList>
    </citation>
    <scope>NUCLEOTIDE SEQUENCE [LARGE SCALE GENOMIC DNA]</scope>
    <source>
        <strain evidence="1">BV-YZ2020</strain>
    </source>
</reference>
<organism evidence="1 2">
    <name type="scientific">Bauhinia variegata</name>
    <name type="common">Purple orchid tree</name>
    <name type="synonym">Phanera variegata</name>
    <dbReference type="NCBI Taxonomy" id="167791"/>
    <lineage>
        <taxon>Eukaryota</taxon>
        <taxon>Viridiplantae</taxon>
        <taxon>Streptophyta</taxon>
        <taxon>Embryophyta</taxon>
        <taxon>Tracheophyta</taxon>
        <taxon>Spermatophyta</taxon>
        <taxon>Magnoliopsida</taxon>
        <taxon>eudicotyledons</taxon>
        <taxon>Gunneridae</taxon>
        <taxon>Pentapetalae</taxon>
        <taxon>rosids</taxon>
        <taxon>fabids</taxon>
        <taxon>Fabales</taxon>
        <taxon>Fabaceae</taxon>
        <taxon>Cercidoideae</taxon>
        <taxon>Cercideae</taxon>
        <taxon>Bauhiniinae</taxon>
        <taxon>Bauhinia</taxon>
    </lineage>
</organism>
<keyword evidence="2" id="KW-1185">Reference proteome</keyword>
<evidence type="ECO:0000313" key="2">
    <source>
        <dbReference type="Proteomes" id="UP000828941"/>
    </source>
</evidence>
<proteinExistence type="predicted"/>